<evidence type="ECO:0000313" key="10">
    <source>
        <dbReference type="EMBL" id="GAA5097089.1"/>
    </source>
</evidence>
<evidence type="ECO:0000256" key="3">
    <source>
        <dbReference type="ARBA" id="ARBA00022516"/>
    </source>
</evidence>
<proteinExistence type="inferred from homology"/>
<organism evidence="10 11">
    <name type="scientific">Bartonella acomydis</name>
    <dbReference type="NCBI Taxonomy" id="686234"/>
    <lineage>
        <taxon>Bacteria</taxon>
        <taxon>Pseudomonadati</taxon>
        <taxon>Pseudomonadota</taxon>
        <taxon>Alphaproteobacteria</taxon>
        <taxon>Hyphomicrobiales</taxon>
        <taxon>Bartonellaceae</taxon>
        <taxon>Bartonella</taxon>
    </lineage>
</organism>
<sequence length="284" mass="31394">MVEKKHGLTENNMKGLMEGKRGLIMGVANDHSIAWGIACQLAQEGAELAFTYQGDAFGKRVQPLAEQLRCKLLLECDVEKIENVDRVFEHLEKEWKTIDFVVHAIGFSDRNQLKGRYVDVTTRENFKRTMVISAYSFTEIAQRAGKLMPNGGALLTLTYGASQQVVPNYNIMGVAKAALEAMVRYLAADFGPQNIRVNAISAGPVRTLAGNGIAAARAIFSYQRRNAPLRRTVNIDEIGKSALYLLSDLSSGVTGEIHYVDSGYNIMSMPTLEELKQSEETRGE</sequence>
<keyword evidence="6" id="KW-0443">Lipid metabolism</keyword>
<keyword evidence="4" id="KW-0276">Fatty acid metabolism</keyword>
<evidence type="ECO:0000256" key="2">
    <source>
        <dbReference type="ARBA" id="ARBA00009233"/>
    </source>
</evidence>
<comment type="caution">
    <text evidence="10">The sequence shown here is derived from an EMBL/GenBank/DDBJ whole genome shotgun (WGS) entry which is preliminary data.</text>
</comment>
<dbReference type="NCBIfam" id="NF005078">
    <property type="entry name" value="PRK06505.1"/>
    <property type="match status" value="1"/>
</dbReference>
<dbReference type="InterPro" id="IPR014358">
    <property type="entry name" value="Enoyl-ACP_Rdtase_NADH"/>
</dbReference>
<dbReference type="EC" id="1.3.1.9" evidence="9"/>
<dbReference type="CDD" id="cd05372">
    <property type="entry name" value="ENR_SDR"/>
    <property type="match status" value="1"/>
</dbReference>
<evidence type="ECO:0000256" key="1">
    <source>
        <dbReference type="ARBA" id="ARBA00005194"/>
    </source>
</evidence>
<dbReference type="PIRSF" id="PIRSF000094">
    <property type="entry name" value="Enoyl-ACP_rdct"/>
    <property type="match status" value="1"/>
</dbReference>
<dbReference type="PANTHER" id="PTHR43159:SF2">
    <property type="entry name" value="ENOYL-[ACYL-CARRIER-PROTEIN] REDUCTASE [NADH], CHLOROPLASTIC"/>
    <property type="match status" value="1"/>
</dbReference>
<keyword evidence="11" id="KW-1185">Reference proteome</keyword>
<dbReference type="Gene3D" id="3.40.50.720">
    <property type="entry name" value="NAD(P)-binding Rossmann-like Domain"/>
    <property type="match status" value="1"/>
</dbReference>
<comment type="catalytic activity">
    <reaction evidence="8 9">
        <text>a 2,3-saturated acyl-[ACP] + NAD(+) = a (2E)-enoyl-[ACP] + NADH + H(+)</text>
        <dbReference type="Rhea" id="RHEA:10240"/>
        <dbReference type="Rhea" id="RHEA-COMP:9925"/>
        <dbReference type="Rhea" id="RHEA-COMP:9926"/>
        <dbReference type="ChEBI" id="CHEBI:15378"/>
        <dbReference type="ChEBI" id="CHEBI:57540"/>
        <dbReference type="ChEBI" id="CHEBI:57945"/>
        <dbReference type="ChEBI" id="CHEBI:78784"/>
        <dbReference type="ChEBI" id="CHEBI:78785"/>
        <dbReference type="EC" id="1.3.1.9"/>
    </reaction>
</comment>
<keyword evidence="5 9" id="KW-0560">Oxidoreductase</keyword>
<evidence type="ECO:0000256" key="9">
    <source>
        <dbReference type="PIRNR" id="PIRNR000094"/>
    </source>
</evidence>
<dbReference type="EMBL" id="BAABIY010000012">
    <property type="protein sequence ID" value="GAA5097089.1"/>
    <property type="molecule type" value="Genomic_DNA"/>
</dbReference>
<protein>
    <recommendedName>
        <fullName evidence="9">Enoyl-[acyl-carrier-protein] reductase [NADH]</fullName>
        <ecNumber evidence="9">1.3.1.9</ecNumber>
    </recommendedName>
</protein>
<dbReference type="PANTHER" id="PTHR43159">
    <property type="entry name" value="ENOYL-[ACYL-CARRIER-PROTEIN] REDUCTASE"/>
    <property type="match status" value="1"/>
</dbReference>
<reference evidence="11" key="1">
    <citation type="journal article" date="2019" name="Int. J. Syst. Evol. Microbiol.">
        <title>The Global Catalogue of Microorganisms (GCM) 10K type strain sequencing project: providing services to taxonomists for standard genome sequencing and annotation.</title>
        <authorList>
            <consortium name="The Broad Institute Genomics Platform"/>
            <consortium name="The Broad Institute Genome Sequencing Center for Infectious Disease"/>
            <person name="Wu L."/>
            <person name="Ma J."/>
        </authorList>
    </citation>
    <scope>NUCLEOTIDE SEQUENCE [LARGE SCALE GENOMIC DNA]</scope>
    <source>
        <strain evidence="11">JCM 17706</strain>
    </source>
</reference>
<dbReference type="Pfam" id="PF13561">
    <property type="entry name" value="adh_short_C2"/>
    <property type="match status" value="1"/>
</dbReference>
<keyword evidence="9" id="KW-0520">NAD</keyword>
<comment type="similarity">
    <text evidence="2 9">Belongs to the short-chain dehydrogenases/reductases (SDR) family. FabI subfamily.</text>
</comment>
<evidence type="ECO:0000256" key="5">
    <source>
        <dbReference type="ARBA" id="ARBA00023002"/>
    </source>
</evidence>
<accession>A0ABP9MI64</accession>
<name>A0ABP9MI64_9HYPH</name>
<dbReference type="InterPro" id="IPR036291">
    <property type="entry name" value="NAD(P)-bd_dom_sf"/>
</dbReference>
<dbReference type="Gene3D" id="1.10.8.400">
    <property type="entry name" value="Enoyl acyl carrier protein reductase"/>
    <property type="match status" value="1"/>
</dbReference>
<keyword evidence="3 9" id="KW-0444">Lipid biosynthesis</keyword>
<dbReference type="Proteomes" id="UP001501525">
    <property type="component" value="Unassembled WGS sequence"/>
</dbReference>
<gene>
    <name evidence="10" type="primary">fabI_1</name>
    <name evidence="10" type="ORF">GCM10023260_06660</name>
</gene>
<evidence type="ECO:0000313" key="11">
    <source>
        <dbReference type="Proteomes" id="UP001501525"/>
    </source>
</evidence>
<evidence type="ECO:0000256" key="6">
    <source>
        <dbReference type="ARBA" id="ARBA00023098"/>
    </source>
</evidence>
<dbReference type="InterPro" id="IPR002347">
    <property type="entry name" value="SDR_fam"/>
</dbReference>
<evidence type="ECO:0000256" key="4">
    <source>
        <dbReference type="ARBA" id="ARBA00022832"/>
    </source>
</evidence>
<comment type="pathway">
    <text evidence="1">Lipid metabolism; fatty acid biosynthesis.</text>
</comment>
<keyword evidence="7 9" id="KW-0275">Fatty acid biosynthesis</keyword>
<evidence type="ECO:0000256" key="8">
    <source>
        <dbReference type="ARBA" id="ARBA00048572"/>
    </source>
</evidence>
<dbReference type="SUPFAM" id="SSF51735">
    <property type="entry name" value="NAD(P)-binding Rossmann-fold domains"/>
    <property type="match status" value="1"/>
</dbReference>
<evidence type="ECO:0000256" key="7">
    <source>
        <dbReference type="ARBA" id="ARBA00023160"/>
    </source>
</evidence>